<proteinExistence type="predicted"/>
<comment type="caution">
    <text evidence="1">The sequence shown here is derived from an EMBL/GenBank/DDBJ whole genome shotgun (WGS) entry which is preliminary data.</text>
</comment>
<evidence type="ECO:0000313" key="2">
    <source>
        <dbReference type="Proteomes" id="UP000187406"/>
    </source>
</evidence>
<gene>
    <name evidence="1" type="ORF">CFOL_v3_16105</name>
</gene>
<dbReference type="InParanoid" id="A0A1Q3BX92"/>
<dbReference type="PANTHER" id="PTHR35317">
    <property type="entry name" value="OS04G0629600 PROTEIN"/>
    <property type="match status" value="1"/>
</dbReference>
<protein>
    <submittedName>
        <fullName evidence="1">UBN2 domain-containing protein</fullName>
    </submittedName>
</protein>
<dbReference type="OrthoDB" id="10560874at2759"/>
<feature type="non-terminal residue" evidence="1">
    <location>
        <position position="77"/>
    </location>
</feature>
<evidence type="ECO:0000313" key="1">
    <source>
        <dbReference type="EMBL" id="GAV72617.1"/>
    </source>
</evidence>
<sequence>DFETIKNYCVRVKEIINQMRVYKKNIKDKRVVEKILISLIEKYDMIQTLSITKLVGSLEKREKRLSRRIEGSLESIF</sequence>
<dbReference type="Pfam" id="PF14223">
    <property type="entry name" value="Retrotran_gag_2"/>
    <property type="match status" value="1"/>
</dbReference>
<keyword evidence="2" id="KW-1185">Reference proteome</keyword>
<feature type="non-terminal residue" evidence="1">
    <location>
        <position position="1"/>
    </location>
</feature>
<name>A0A1Q3BX92_CEPFO</name>
<dbReference type="PANTHER" id="PTHR35317:SF35">
    <property type="entry name" value="DUF4219 DOMAIN-CONTAINING PROTEIN"/>
    <property type="match status" value="1"/>
</dbReference>
<dbReference type="Proteomes" id="UP000187406">
    <property type="component" value="Unassembled WGS sequence"/>
</dbReference>
<dbReference type="EMBL" id="BDDD01001023">
    <property type="protein sequence ID" value="GAV72617.1"/>
    <property type="molecule type" value="Genomic_DNA"/>
</dbReference>
<organism evidence="1 2">
    <name type="scientific">Cephalotus follicularis</name>
    <name type="common">Albany pitcher plant</name>
    <dbReference type="NCBI Taxonomy" id="3775"/>
    <lineage>
        <taxon>Eukaryota</taxon>
        <taxon>Viridiplantae</taxon>
        <taxon>Streptophyta</taxon>
        <taxon>Embryophyta</taxon>
        <taxon>Tracheophyta</taxon>
        <taxon>Spermatophyta</taxon>
        <taxon>Magnoliopsida</taxon>
        <taxon>eudicotyledons</taxon>
        <taxon>Gunneridae</taxon>
        <taxon>Pentapetalae</taxon>
        <taxon>rosids</taxon>
        <taxon>fabids</taxon>
        <taxon>Oxalidales</taxon>
        <taxon>Cephalotaceae</taxon>
        <taxon>Cephalotus</taxon>
    </lineage>
</organism>
<accession>A0A1Q3BX92</accession>
<reference evidence="2" key="1">
    <citation type="submission" date="2016-04" db="EMBL/GenBank/DDBJ databases">
        <title>Cephalotus genome sequencing.</title>
        <authorList>
            <person name="Fukushima K."/>
            <person name="Hasebe M."/>
            <person name="Fang X."/>
        </authorList>
    </citation>
    <scope>NUCLEOTIDE SEQUENCE [LARGE SCALE GENOMIC DNA]</scope>
    <source>
        <strain evidence="2">cv. St1</strain>
    </source>
</reference>
<dbReference type="AlphaFoldDB" id="A0A1Q3BX92"/>